<organism evidence="2 3">
    <name type="scientific">Ochrobactrum chromiisoli</name>
    <dbReference type="NCBI Taxonomy" id="2993941"/>
    <lineage>
        <taxon>Bacteria</taxon>
        <taxon>Pseudomonadati</taxon>
        <taxon>Pseudomonadota</taxon>
        <taxon>Alphaproteobacteria</taxon>
        <taxon>Hyphomicrobiales</taxon>
        <taxon>Brucellaceae</taxon>
        <taxon>Brucella/Ochrobactrum group</taxon>
        <taxon>Ochrobactrum</taxon>
    </lineage>
</organism>
<keyword evidence="3" id="KW-1185">Reference proteome</keyword>
<evidence type="ECO:0000313" key="2">
    <source>
        <dbReference type="EMBL" id="MCX2697898.1"/>
    </source>
</evidence>
<dbReference type="InterPro" id="IPR009560">
    <property type="entry name" value="DUF1176"/>
</dbReference>
<dbReference type="Proteomes" id="UP001301216">
    <property type="component" value="Unassembled WGS sequence"/>
</dbReference>
<sequence>MFSCLFNHRSVLTGAALALVFANPGSASAAFKQIRDSWVLCDYASNCTLTLNSTTQGAPSFNLYRSSAVGAQPLLRLSNLDSKPASGQFVIAVDGKPALSAAVSALKPNDDQFDYDNAADVAKLMDAMKAGQKLTLQLGNKTYSYSLSGFVGGLIYLDEQQARNGTVAALQAKGKKPAPPAPDVSLITTPEQLPKKIRPDFTDEKGVCGTSGGSSFDTGGGFKAKIGDGLSMIAMPCGSPGAYNQPYVFYSQYENQVVPIALPTISDDGPSTVDQAWNIDWSQASKTVTAFFKGRGLGDCGTYDVWKATDDGEGKVRFVLVEERSKGDCDGNYAGGPEKWPASWPISVK</sequence>
<dbReference type="EMBL" id="JAPHAV010000007">
    <property type="protein sequence ID" value="MCX2697898.1"/>
    <property type="molecule type" value="Genomic_DNA"/>
</dbReference>
<evidence type="ECO:0000313" key="3">
    <source>
        <dbReference type="Proteomes" id="UP001301216"/>
    </source>
</evidence>
<proteinExistence type="predicted"/>
<accession>A0ABT3QQK7</accession>
<gene>
    <name evidence="2" type="ORF">OPR82_14180</name>
</gene>
<dbReference type="RefSeq" id="WP_265985532.1">
    <property type="nucleotide sequence ID" value="NZ_JAPHAV010000007.1"/>
</dbReference>
<reference evidence="2 3" key="1">
    <citation type="submission" date="2022-11" db="EMBL/GenBank/DDBJ databases">
        <title>Brucella sp. YY2X, whole genome shotgun sequencing project.</title>
        <authorList>
            <person name="Yang Y."/>
        </authorList>
    </citation>
    <scope>NUCLEOTIDE SEQUENCE [LARGE SCALE GENOMIC DNA]</scope>
    <source>
        <strain evidence="2 3">YY2X</strain>
    </source>
</reference>
<feature type="chain" id="PRO_5045447054" evidence="1">
    <location>
        <begin position="30"/>
        <end position="349"/>
    </location>
</feature>
<protein>
    <submittedName>
        <fullName evidence="2">DUF1176 domain-containing protein</fullName>
    </submittedName>
</protein>
<comment type="caution">
    <text evidence="2">The sequence shown here is derived from an EMBL/GenBank/DDBJ whole genome shotgun (WGS) entry which is preliminary data.</text>
</comment>
<feature type="signal peptide" evidence="1">
    <location>
        <begin position="1"/>
        <end position="29"/>
    </location>
</feature>
<name>A0ABT3QQK7_9HYPH</name>
<dbReference type="Pfam" id="PF06674">
    <property type="entry name" value="DUF1176"/>
    <property type="match status" value="1"/>
</dbReference>
<evidence type="ECO:0000256" key="1">
    <source>
        <dbReference type="SAM" id="SignalP"/>
    </source>
</evidence>
<keyword evidence="1" id="KW-0732">Signal</keyword>